<dbReference type="EMBL" id="JAQNDO010000001">
    <property type="protein sequence ID" value="MDC0749999.1"/>
    <property type="molecule type" value="Genomic_DNA"/>
</dbReference>
<accession>A0ABT5F8R0</accession>
<proteinExistence type="predicted"/>
<evidence type="ECO:0008006" key="3">
    <source>
        <dbReference type="Google" id="ProtNLM"/>
    </source>
</evidence>
<dbReference type="Proteomes" id="UP001221411">
    <property type="component" value="Unassembled WGS sequence"/>
</dbReference>
<organism evidence="1 2">
    <name type="scientific">Polyangium mundeleinium</name>
    <dbReference type="NCBI Taxonomy" id="2995306"/>
    <lineage>
        <taxon>Bacteria</taxon>
        <taxon>Pseudomonadati</taxon>
        <taxon>Myxococcota</taxon>
        <taxon>Polyangia</taxon>
        <taxon>Polyangiales</taxon>
        <taxon>Polyangiaceae</taxon>
        <taxon>Polyangium</taxon>
    </lineage>
</organism>
<protein>
    <recommendedName>
        <fullName evidence="3">Restriction endonuclease type IV Mrr domain-containing protein</fullName>
    </recommendedName>
</protein>
<dbReference type="RefSeq" id="WP_271930597.1">
    <property type="nucleotide sequence ID" value="NZ_JAQNDO010000001.1"/>
</dbReference>
<gene>
    <name evidence="1" type="ORF">POL67_52220</name>
</gene>
<keyword evidence="2" id="KW-1185">Reference proteome</keyword>
<evidence type="ECO:0000313" key="2">
    <source>
        <dbReference type="Proteomes" id="UP001221411"/>
    </source>
</evidence>
<reference evidence="1 2" key="1">
    <citation type="submission" date="2022-11" db="EMBL/GenBank/DDBJ databases">
        <title>Minimal conservation of predation-associated metabolite biosynthetic gene clusters underscores biosynthetic potential of Myxococcota including descriptions for ten novel species: Archangium lansinium sp. nov., Myxococcus landrumus sp. nov., Nannocystis bai.</title>
        <authorList>
            <person name="Ahearne A."/>
            <person name="Stevens C."/>
            <person name="Dowd S."/>
        </authorList>
    </citation>
    <scope>NUCLEOTIDE SEQUENCE [LARGE SCALE GENOMIC DNA]</scope>
    <source>
        <strain evidence="1 2">RJM3</strain>
    </source>
</reference>
<comment type="caution">
    <text evidence="1">The sequence shown here is derived from an EMBL/GenBank/DDBJ whole genome shotgun (WGS) entry which is preliminary data.</text>
</comment>
<evidence type="ECO:0000313" key="1">
    <source>
        <dbReference type="EMBL" id="MDC0749999.1"/>
    </source>
</evidence>
<name>A0ABT5F8R0_9BACT</name>
<sequence>MPAKQTLPIHFEDYSAAAFERLVLAFHLRTERYRSIEWYGQVGSDLGRDILVVLDDDSVENGVSMCIQCANHRSLPARKAIRDMDKVQASPTRPARMRFVCGGSVSATTRDKIRAHATKTHLACEVWSGAEFEERLRRGAESLLRRFAEGVDFPDVPSALAGVVAGLDASSDEEVVRLLASLFDRPAFYTPFRNESSIPAFRQALDDTIRGLATGIRQTREGKDLPRIPSRHELRNQSARLAFAEIERGVAGLRARFERLVHSGDIRPCRDHCGNSDCPVYMLSAQAIDHMDEIRSRILDEVRRVYPTFGVRVAW</sequence>